<keyword evidence="13" id="KW-1185">Reference proteome</keyword>
<dbReference type="SUPFAM" id="SSF75304">
    <property type="entry name" value="Amidase signature (AS) enzymes"/>
    <property type="match status" value="1"/>
</dbReference>
<dbReference type="EC" id="6.3.5.7" evidence="3 10"/>
<feature type="domain" description="Amidase" evidence="11">
    <location>
        <begin position="30"/>
        <end position="473"/>
    </location>
</feature>
<dbReference type="Pfam" id="PF01425">
    <property type="entry name" value="Amidase"/>
    <property type="match status" value="1"/>
</dbReference>
<keyword evidence="7 10" id="KW-0067">ATP-binding</keyword>
<reference evidence="12 13" key="1">
    <citation type="submission" date="2019-08" db="EMBL/GenBank/DDBJ databases">
        <authorList>
            <person name="Luo N."/>
        </authorList>
    </citation>
    <scope>NUCLEOTIDE SEQUENCE [LARGE SCALE GENOMIC DNA]</scope>
    <source>
        <strain evidence="12 13">NCIMB 9442</strain>
    </source>
</reference>
<dbReference type="Proteomes" id="UP001194469">
    <property type="component" value="Unassembled WGS sequence"/>
</dbReference>
<evidence type="ECO:0000256" key="5">
    <source>
        <dbReference type="ARBA" id="ARBA00022598"/>
    </source>
</evidence>
<sequence>MSDTSTAIVSLSLAEVRDRLARRELTAEQVTAACLDRITATEPAIAALLVTRGEGALAEARALDAAGPDPAKPLWGVPLTVKDALTTAGTRTTCGSRILGDFTPHYDAFAVGKLREAGAVILGKANMDEFAMGSSTENSAFGPTRNPWNVARVPGGSSGGSAASVAAGQCFGSLGTDTGGSIRQPASLCGCVGLKPTYGRVSRFGLVAYGSSLDQIGPLTRTVEDAALLLSVIAGHDPRDATSAALPVDDYMGALAARKDLSGVRIGVPREFRGDGIDPEVSAACEAALDTARGLGATIVDVELPHTPYSIAAYYIIAPAEASSNLARFDGVRYGRRAESPRDLADLYVRSRAEGFGDEVQRRIMLGTYVLSSGYYDAYYRKAAQVRRLIREDYEKALARCDVLCGPASPVTAWGLGELTSDPLKMYMMDVFTLSLNLAGLPGLCIPVGMGSRTGMPVGLQMLGRAFGEGDLLAAANVLSGALGVPGVAPAISATAVGAGA</sequence>
<dbReference type="PANTHER" id="PTHR11895:SF151">
    <property type="entry name" value="GLUTAMYL-TRNA(GLN) AMIDOTRANSFERASE SUBUNIT A"/>
    <property type="match status" value="1"/>
</dbReference>
<dbReference type="InterPro" id="IPR000120">
    <property type="entry name" value="Amidase"/>
</dbReference>
<evidence type="ECO:0000256" key="9">
    <source>
        <dbReference type="ARBA" id="ARBA00047407"/>
    </source>
</evidence>
<dbReference type="InterPro" id="IPR020556">
    <property type="entry name" value="Amidase_CS"/>
</dbReference>
<feature type="active site" description="Charge relay system" evidence="10">
    <location>
        <position position="157"/>
    </location>
</feature>
<comment type="catalytic activity">
    <reaction evidence="9 10">
        <text>L-glutamyl-tRNA(Gln) + L-glutamine + ATP + H2O = L-glutaminyl-tRNA(Gln) + L-glutamate + ADP + phosphate + H(+)</text>
        <dbReference type="Rhea" id="RHEA:17521"/>
        <dbReference type="Rhea" id="RHEA-COMP:9681"/>
        <dbReference type="Rhea" id="RHEA-COMP:9684"/>
        <dbReference type="ChEBI" id="CHEBI:15377"/>
        <dbReference type="ChEBI" id="CHEBI:15378"/>
        <dbReference type="ChEBI" id="CHEBI:29985"/>
        <dbReference type="ChEBI" id="CHEBI:30616"/>
        <dbReference type="ChEBI" id="CHEBI:43474"/>
        <dbReference type="ChEBI" id="CHEBI:58359"/>
        <dbReference type="ChEBI" id="CHEBI:78520"/>
        <dbReference type="ChEBI" id="CHEBI:78521"/>
        <dbReference type="ChEBI" id="CHEBI:456216"/>
        <dbReference type="EC" id="6.3.5.7"/>
    </reaction>
</comment>
<protein>
    <recommendedName>
        <fullName evidence="4 10">Glutamyl-tRNA(Gln) amidotransferase subunit A</fullName>
        <shortName evidence="10">Glu-ADT subunit A</shortName>
        <ecNumber evidence="3 10">6.3.5.7</ecNumber>
    </recommendedName>
</protein>
<dbReference type="HAMAP" id="MF_00120">
    <property type="entry name" value="GatA"/>
    <property type="match status" value="1"/>
</dbReference>
<evidence type="ECO:0000259" key="11">
    <source>
        <dbReference type="Pfam" id="PF01425"/>
    </source>
</evidence>
<evidence type="ECO:0000256" key="7">
    <source>
        <dbReference type="ARBA" id="ARBA00022840"/>
    </source>
</evidence>
<keyword evidence="6 10" id="KW-0547">Nucleotide-binding</keyword>
<keyword evidence="5 10" id="KW-0436">Ligase</keyword>
<feature type="active site" description="Charge relay system" evidence="10">
    <location>
        <position position="82"/>
    </location>
</feature>
<evidence type="ECO:0000256" key="2">
    <source>
        <dbReference type="ARBA" id="ARBA00011123"/>
    </source>
</evidence>
<dbReference type="Gene3D" id="3.90.1300.10">
    <property type="entry name" value="Amidase signature (AS) domain"/>
    <property type="match status" value="1"/>
</dbReference>
<evidence type="ECO:0000256" key="8">
    <source>
        <dbReference type="ARBA" id="ARBA00022917"/>
    </source>
</evidence>
<feature type="active site" description="Acyl-ester intermediate" evidence="10">
    <location>
        <position position="181"/>
    </location>
</feature>
<comment type="caution">
    <text evidence="12">The sequence shown here is derived from an EMBL/GenBank/DDBJ whole genome shotgun (WGS) entry which is preliminary data.</text>
</comment>
<dbReference type="PROSITE" id="PS00571">
    <property type="entry name" value="AMIDASES"/>
    <property type="match status" value="1"/>
</dbReference>
<dbReference type="PANTHER" id="PTHR11895">
    <property type="entry name" value="TRANSAMIDASE"/>
    <property type="match status" value="1"/>
</dbReference>
<comment type="function">
    <text evidence="10">Allows the formation of correctly charged Gln-tRNA(Gln) through the transamidation of misacylated Glu-tRNA(Gln) in organisms which lack glutaminyl-tRNA synthetase. The reaction takes place in the presence of glutamine and ATP through an activated gamma-phospho-Glu-tRNA(Gln).</text>
</comment>
<gene>
    <name evidence="10 12" type="primary">gatA</name>
    <name evidence="12" type="ORF">FVW20_06395</name>
</gene>
<dbReference type="InterPro" id="IPR004412">
    <property type="entry name" value="GatA"/>
</dbReference>
<keyword evidence="8 10" id="KW-0648">Protein biosynthesis</keyword>
<evidence type="ECO:0000313" key="12">
    <source>
        <dbReference type="EMBL" id="MBG3876666.1"/>
    </source>
</evidence>
<accession>A0ABS0J2Q3</accession>
<evidence type="ECO:0000256" key="10">
    <source>
        <dbReference type="HAMAP-Rule" id="MF_00120"/>
    </source>
</evidence>
<evidence type="ECO:0000313" key="13">
    <source>
        <dbReference type="Proteomes" id="UP001194469"/>
    </source>
</evidence>
<evidence type="ECO:0000256" key="4">
    <source>
        <dbReference type="ARBA" id="ARBA00014428"/>
    </source>
</evidence>
<organism evidence="12 13">
    <name type="scientific">Nitratidesulfovibrio oxamicus</name>
    <dbReference type="NCBI Taxonomy" id="32016"/>
    <lineage>
        <taxon>Bacteria</taxon>
        <taxon>Pseudomonadati</taxon>
        <taxon>Thermodesulfobacteriota</taxon>
        <taxon>Desulfovibrionia</taxon>
        <taxon>Desulfovibrionales</taxon>
        <taxon>Desulfovibrionaceae</taxon>
        <taxon>Nitratidesulfovibrio</taxon>
    </lineage>
</organism>
<evidence type="ECO:0000256" key="3">
    <source>
        <dbReference type="ARBA" id="ARBA00012739"/>
    </source>
</evidence>
<dbReference type="GO" id="GO:0050567">
    <property type="term" value="F:glutaminyl-tRNA synthase (glutamine-hydrolyzing) activity"/>
    <property type="evidence" value="ECO:0007669"/>
    <property type="project" value="UniProtKB-EC"/>
</dbReference>
<evidence type="ECO:0000256" key="6">
    <source>
        <dbReference type="ARBA" id="ARBA00022741"/>
    </source>
</evidence>
<dbReference type="InterPro" id="IPR036928">
    <property type="entry name" value="AS_sf"/>
</dbReference>
<dbReference type="NCBIfam" id="TIGR00132">
    <property type="entry name" value="gatA"/>
    <property type="match status" value="1"/>
</dbReference>
<dbReference type="EMBL" id="VRYY01000144">
    <property type="protein sequence ID" value="MBG3876666.1"/>
    <property type="molecule type" value="Genomic_DNA"/>
</dbReference>
<evidence type="ECO:0000256" key="1">
    <source>
        <dbReference type="ARBA" id="ARBA00008069"/>
    </source>
</evidence>
<comment type="subunit">
    <text evidence="2 10">Heterotrimer of A, B and C subunits.</text>
</comment>
<dbReference type="RefSeq" id="WP_196608774.1">
    <property type="nucleotide sequence ID" value="NZ_VRYY01000144.1"/>
</dbReference>
<name>A0ABS0J2Q3_9BACT</name>
<comment type="similarity">
    <text evidence="1 10">Belongs to the amidase family. GatA subfamily.</text>
</comment>
<dbReference type="InterPro" id="IPR023631">
    <property type="entry name" value="Amidase_dom"/>
</dbReference>
<proteinExistence type="inferred from homology"/>